<organism evidence="2 3">
    <name type="scientific">Hydnum rufescens UP504</name>
    <dbReference type="NCBI Taxonomy" id="1448309"/>
    <lineage>
        <taxon>Eukaryota</taxon>
        <taxon>Fungi</taxon>
        <taxon>Dikarya</taxon>
        <taxon>Basidiomycota</taxon>
        <taxon>Agaricomycotina</taxon>
        <taxon>Agaricomycetes</taxon>
        <taxon>Cantharellales</taxon>
        <taxon>Hydnaceae</taxon>
        <taxon>Hydnum</taxon>
    </lineage>
</organism>
<dbReference type="Gene3D" id="3.10.310.70">
    <property type="match status" value="1"/>
</dbReference>
<dbReference type="PANTHER" id="PTHR22642">
    <property type="entry name" value="IMIDAZOLONEPROPIONASE"/>
    <property type="match status" value="1"/>
</dbReference>
<sequence>MTYAICSRKDSSIYSVDEDHPRPECIVISDAHIADRGSLEYIRTNWGDKYRNGPATASNPLAPKSGVKIYFLPSGHALFPGFSDSHAHVLATQTSSEVVTRTRQYVLDNPDVLSDTTRWIVGVGWDQNLWEGQSYPLATVLFDRPIVLYRIDVHALWVSPKVLQLLGSLPEIVEGGLIVRDDVGSPTGLFIDTAMALIESIKPAWSENEMLDFFRTAVQDGVRFGLTTIHDAETLPFMIEFFRRMADQGRLPIRLYLMAHLDDAEYWGDRVGQFQHAGGRLTLRSVKLFADALGPHCWSPYSDKADTQGTLIFPPRVINGLVHQFVKNGWQTDRANQIVLDAFEEVLESSSTNSSFHRHRIEHAQIMTPEDIIRLAKLEVIASIQPTHATSDMWYAERRLGPERIRGAYAWRTLLENGAKIAIGSDAPVESLNPLLGFYAAVTRLSPEGTSPNGEGGWYPQQRLTRDEALRGMTIDAAFASFTESTQGSLLPGKRADLVVLSRDIMGVPPEDILKAEVRATIVDGRLVYGSLDF</sequence>
<comment type="caution">
    <text evidence="2">The sequence shown here is derived from an EMBL/GenBank/DDBJ whole genome shotgun (WGS) entry which is preliminary data.</text>
</comment>
<dbReference type="AlphaFoldDB" id="A0A9P6DX49"/>
<dbReference type="CDD" id="cd01300">
    <property type="entry name" value="YtcJ_like"/>
    <property type="match status" value="1"/>
</dbReference>
<dbReference type="GO" id="GO:0016810">
    <property type="term" value="F:hydrolase activity, acting on carbon-nitrogen (but not peptide) bonds"/>
    <property type="evidence" value="ECO:0007669"/>
    <property type="project" value="InterPro"/>
</dbReference>
<dbReference type="InterPro" id="IPR033932">
    <property type="entry name" value="YtcJ-like"/>
</dbReference>
<dbReference type="InterPro" id="IPR011059">
    <property type="entry name" value="Metal-dep_hydrolase_composite"/>
</dbReference>
<name>A0A9P6DX49_9AGAM</name>
<dbReference type="Pfam" id="PF07969">
    <property type="entry name" value="Amidohydro_3"/>
    <property type="match status" value="1"/>
</dbReference>
<gene>
    <name evidence="2" type="ORF">BS47DRAFT_1372500</name>
</gene>
<dbReference type="Proteomes" id="UP000886523">
    <property type="component" value="Unassembled WGS sequence"/>
</dbReference>
<dbReference type="OrthoDB" id="3501663at2759"/>
<dbReference type="Gene3D" id="2.30.40.10">
    <property type="entry name" value="Urease, subunit C, domain 1"/>
    <property type="match status" value="1"/>
</dbReference>
<reference evidence="2" key="1">
    <citation type="journal article" date="2020" name="Nat. Commun.">
        <title>Large-scale genome sequencing of mycorrhizal fungi provides insights into the early evolution of symbiotic traits.</title>
        <authorList>
            <person name="Miyauchi S."/>
            <person name="Kiss E."/>
            <person name="Kuo A."/>
            <person name="Drula E."/>
            <person name="Kohler A."/>
            <person name="Sanchez-Garcia M."/>
            <person name="Morin E."/>
            <person name="Andreopoulos B."/>
            <person name="Barry K.W."/>
            <person name="Bonito G."/>
            <person name="Buee M."/>
            <person name="Carver A."/>
            <person name="Chen C."/>
            <person name="Cichocki N."/>
            <person name="Clum A."/>
            <person name="Culley D."/>
            <person name="Crous P.W."/>
            <person name="Fauchery L."/>
            <person name="Girlanda M."/>
            <person name="Hayes R.D."/>
            <person name="Keri Z."/>
            <person name="LaButti K."/>
            <person name="Lipzen A."/>
            <person name="Lombard V."/>
            <person name="Magnuson J."/>
            <person name="Maillard F."/>
            <person name="Murat C."/>
            <person name="Nolan M."/>
            <person name="Ohm R.A."/>
            <person name="Pangilinan J."/>
            <person name="Pereira M.F."/>
            <person name="Perotto S."/>
            <person name="Peter M."/>
            <person name="Pfister S."/>
            <person name="Riley R."/>
            <person name="Sitrit Y."/>
            <person name="Stielow J.B."/>
            <person name="Szollosi G."/>
            <person name="Zifcakova L."/>
            <person name="Stursova M."/>
            <person name="Spatafora J.W."/>
            <person name="Tedersoo L."/>
            <person name="Vaario L.M."/>
            <person name="Yamada A."/>
            <person name="Yan M."/>
            <person name="Wang P."/>
            <person name="Xu J."/>
            <person name="Bruns T."/>
            <person name="Baldrian P."/>
            <person name="Vilgalys R."/>
            <person name="Dunand C."/>
            <person name="Henrissat B."/>
            <person name="Grigoriev I.V."/>
            <person name="Hibbett D."/>
            <person name="Nagy L.G."/>
            <person name="Martin F.M."/>
        </authorList>
    </citation>
    <scope>NUCLEOTIDE SEQUENCE</scope>
    <source>
        <strain evidence="2">UP504</strain>
    </source>
</reference>
<dbReference type="Gene3D" id="3.20.20.140">
    <property type="entry name" value="Metal-dependent hydrolases"/>
    <property type="match status" value="1"/>
</dbReference>
<proteinExistence type="predicted"/>
<dbReference type="PANTHER" id="PTHR22642:SF2">
    <property type="entry name" value="PROTEIN LONG AFTER FAR-RED 3"/>
    <property type="match status" value="1"/>
</dbReference>
<protein>
    <recommendedName>
        <fullName evidence="1">Amidohydrolase 3 domain-containing protein</fullName>
    </recommendedName>
</protein>
<dbReference type="EMBL" id="MU128971">
    <property type="protein sequence ID" value="KAF9513505.1"/>
    <property type="molecule type" value="Genomic_DNA"/>
</dbReference>
<evidence type="ECO:0000313" key="2">
    <source>
        <dbReference type="EMBL" id="KAF9513505.1"/>
    </source>
</evidence>
<dbReference type="InterPro" id="IPR013108">
    <property type="entry name" value="Amidohydro_3"/>
</dbReference>
<evidence type="ECO:0000313" key="3">
    <source>
        <dbReference type="Proteomes" id="UP000886523"/>
    </source>
</evidence>
<evidence type="ECO:0000259" key="1">
    <source>
        <dbReference type="Pfam" id="PF07969"/>
    </source>
</evidence>
<accession>A0A9P6DX49</accession>
<feature type="domain" description="Amidohydrolase 3" evidence="1">
    <location>
        <begin position="75"/>
        <end position="529"/>
    </location>
</feature>
<dbReference type="InterPro" id="IPR032466">
    <property type="entry name" value="Metal_Hydrolase"/>
</dbReference>
<keyword evidence="3" id="KW-1185">Reference proteome</keyword>
<dbReference type="SUPFAM" id="SSF51338">
    <property type="entry name" value="Composite domain of metallo-dependent hydrolases"/>
    <property type="match status" value="1"/>
</dbReference>
<dbReference type="SUPFAM" id="SSF51556">
    <property type="entry name" value="Metallo-dependent hydrolases"/>
    <property type="match status" value="1"/>
</dbReference>